<organism evidence="2 3">
    <name type="scientific">Rubripirellula lacrimiformis</name>
    <dbReference type="NCBI Taxonomy" id="1930273"/>
    <lineage>
        <taxon>Bacteria</taxon>
        <taxon>Pseudomonadati</taxon>
        <taxon>Planctomycetota</taxon>
        <taxon>Planctomycetia</taxon>
        <taxon>Pirellulales</taxon>
        <taxon>Pirellulaceae</taxon>
        <taxon>Rubripirellula</taxon>
    </lineage>
</organism>
<reference evidence="2 3" key="1">
    <citation type="submission" date="2019-02" db="EMBL/GenBank/DDBJ databases">
        <title>Deep-cultivation of Planctomycetes and their phenomic and genomic characterization uncovers novel biology.</title>
        <authorList>
            <person name="Wiegand S."/>
            <person name="Jogler M."/>
            <person name="Boedeker C."/>
            <person name="Pinto D."/>
            <person name="Vollmers J."/>
            <person name="Rivas-Marin E."/>
            <person name="Kohn T."/>
            <person name="Peeters S.H."/>
            <person name="Heuer A."/>
            <person name="Rast P."/>
            <person name="Oberbeckmann S."/>
            <person name="Bunk B."/>
            <person name="Jeske O."/>
            <person name="Meyerdierks A."/>
            <person name="Storesund J.E."/>
            <person name="Kallscheuer N."/>
            <person name="Luecker S."/>
            <person name="Lage O.M."/>
            <person name="Pohl T."/>
            <person name="Merkel B.J."/>
            <person name="Hornburger P."/>
            <person name="Mueller R.-W."/>
            <person name="Bruemmer F."/>
            <person name="Labrenz M."/>
            <person name="Spormann A.M."/>
            <person name="Op den Camp H."/>
            <person name="Overmann J."/>
            <person name="Amann R."/>
            <person name="Jetten M.S.M."/>
            <person name="Mascher T."/>
            <person name="Medema M.H."/>
            <person name="Devos D.P."/>
            <person name="Kaster A.-K."/>
            <person name="Ovreas L."/>
            <person name="Rohde M."/>
            <person name="Galperin M.Y."/>
            <person name="Jogler C."/>
        </authorList>
    </citation>
    <scope>NUCLEOTIDE SEQUENCE [LARGE SCALE GENOMIC DNA]</scope>
    <source>
        <strain evidence="2 3">K22_7</strain>
    </source>
</reference>
<protein>
    <submittedName>
        <fullName evidence="2">Uncharacterized protein</fullName>
    </submittedName>
</protein>
<sequence length="165" mass="18348">MPTRLNDRAAHPPFVTPRAHRASRFIVQTHGAMPTRLNDRVAHPPFVSPRAHRAARFVVQTHGAMPTRLNDRVRVSTVRFTACPSGRAFHRTDARGDAHAVKRLGRVLIIRLTACPSGRALRRANARGDAHAVKQPRPRVDDSFNRVPIGPRVSSCKRTGRCPRG</sequence>
<evidence type="ECO:0000313" key="3">
    <source>
        <dbReference type="Proteomes" id="UP000318538"/>
    </source>
</evidence>
<name>A0A517NCS0_9BACT</name>
<feature type="region of interest" description="Disordered" evidence="1">
    <location>
        <begin position="125"/>
        <end position="144"/>
    </location>
</feature>
<feature type="compositionally biased region" description="Basic and acidic residues" evidence="1">
    <location>
        <begin position="126"/>
        <end position="144"/>
    </location>
</feature>
<dbReference type="EMBL" id="CP036525">
    <property type="protein sequence ID" value="QDT04937.1"/>
    <property type="molecule type" value="Genomic_DNA"/>
</dbReference>
<evidence type="ECO:0000256" key="1">
    <source>
        <dbReference type="SAM" id="MobiDB-lite"/>
    </source>
</evidence>
<accession>A0A517NCS0</accession>
<keyword evidence="3" id="KW-1185">Reference proteome</keyword>
<gene>
    <name evidence="2" type="ORF">K227x_33350</name>
</gene>
<dbReference type="Proteomes" id="UP000318538">
    <property type="component" value="Chromosome"/>
</dbReference>
<dbReference type="AlphaFoldDB" id="A0A517NCS0"/>
<evidence type="ECO:0000313" key="2">
    <source>
        <dbReference type="EMBL" id="QDT04937.1"/>
    </source>
</evidence>
<dbReference type="KEGG" id="rlc:K227x_33350"/>
<proteinExistence type="predicted"/>